<feature type="binding site" evidence="7">
    <location>
        <position position="161"/>
    </location>
    <ligand>
        <name>substrate</name>
    </ligand>
</feature>
<evidence type="ECO:0000256" key="3">
    <source>
        <dbReference type="ARBA" id="ARBA00022603"/>
    </source>
</evidence>
<feature type="binding site" evidence="7">
    <location>
        <position position="51"/>
    </location>
    <ligand>
        <name>S-adenosyl-L-methionine</name>
        <dbReference type="ChEBI" id="CHEBI:59789"/>
    </ligand>
</feature>
<comment type="similarity">
    <text evidence="7">Belongs to the class I-like SAM-binding methyltransferase superfamily. TrmB family.</text>
</comment>
<comment type="caution">
    <text evidence="8">The sequence shown here is derived from an EMBL/GenBank/DDBJ whole genome shotgun (WGS) entry which is preliminary data.</text>
</comment>
<protein>
    <recommendedName>
        <fullName evidence="7">tRNA (guanine-N(7)-)-methyltransferase</fullName>
        <ecNumber evidence="7">2.1.1.33</ecNumber>
    </recommendedName>
    <alternativeName>
        <fullName evidence="7">tRNA (guanine(46)-N(7))-methyltransferase</fullName>
    </alternativeName>
    <alternativeName>
        <fullName evidence="7">tRNA(m7G46)-methyltransferase</fullName>
    </alternativeName>
</protein>
<keyword evidence="4 7" id="KW-0808">Transferase</keyword>
<evidence type="ECO:0000256" key="5">
    <source>
        <dbReference type="ARBA" id="ARBA00022691"/>
    </source>
</evidence>
<evidence type="ECO:0000313" key="9">
    <source>
        <dbReference type="Proteomes" id="UP000318710"/>
    </source>
</evidence>
<dbReference type="AlphaFoldDB" id="A0A520N450"/>
<feature type="binding site" evidence="7">
    <location>
        <position position="129"/>
    </location>
    <ligand>
        <name>substrate</name>
    </ligand>
</feature>
<dbReference type="UniPathway" id="UPA00989"/>
<evidence type="ECO:0000313" key="8">
    <source>
        <dbReference type="EMBL" id="RZO28248.1"/>
    </source>
</evidence>
<reference evidence="8 9" key="1">
    <citation type="submission" date="2019-02" db="EMBL/GenBank/DDBJ databases">
        <title>Prokaryotic population dynamics and viral predation in marine succession experiment using metagenomics: the confinement effect.</title>
        <authorList>
            <person name="Haro-Moreno J.M."/>
            <person name="Rodriguez-Valera F."/>
            <person name="Lopez-Perez M."/>
        </authorList>
    </citation>
    <scope>NUCLEOTIDE SEQUENCE [LARGE SCALE GENOMIC DNA]</scope>
    <source>
        <strain evidence="8">MED-G160</strain>
    </source>
</reference>
<name>A0A520N450_9GAMM</name>
<dbReference type="EMBL" id="SHBF01000004">
    <property type="protein sequence ID" value="RZO28248.1"/>
    <property type="molecule type" value="Genomic_DNA"/>
</dbReference>
<feature type="binding site" evidence="7">
    <location>
        <position position="125"/>
    </location>
    <ligand>
        <name>S-adenosyl-L-methionine</name>
        <dbReference type="ChEBI" id="CHEBI:59789"/>
    </ligand>
</feature>
<evidence type="ECO:0000256" key="4">
    <source>
        <dbReference type="ARBA" id="ARBA00022679"/>
    </source>
</evidence>
<comment type="caution">
    <text evidence="7">Lacks conserved residue(s) required for the propagation of feature annotation.</text>
</comment>
<dbReference type="EC" id="2.1.1.33" evidence="7"/>
<accession>A0A520N450</accession>
<evidence type="ECO:0000256" key="7">
    <source>
        <dbReference type="HAMAP-Rule" id="MF_01057"/>
    </source>
</evidence>
<organism evidence="8 9">
    <name type="scientific">SAR86 cluster bacterium</name>
    <dbReference type="NCBI Taxonomy" id="2030880"/>
    <lineage>
        <taxon>Bacteria</taxon>
        <taxon>Pseudomonadati</taxon>
        <taxon>Pseudomonadota</taxon>
        <taxon>Gammaproteobacteria</taxon>
        <taxon>SAR86 cluster</taxon>
    </lineage>
</organism>
<evidence type="ECO:0000256" key="2">
    <source>
        <dbReference type="ARBA" id="ARBA00003015"/>
    </source>
</evidence>
<dbReference type="PANTHER" id="PTHR23417:SF14">
    <property type="entry name" value="PENTACOTRIPEPTIDE-REPEAT REGION OF PRORP DOMAIN-CONTAINING PROTEIN"/>
    <property type="match status" value="1"/>
</dbReference>
<comment type="pathway">
    <text evidence="7">tRNA modification; N(7)-methylguanine-tRNA biosynthesis.</text>
</comment>
<dbReference type="GO" id="GO:0043527">
    <property type="term" value="C:tRNA methyltransferase complex"/>
    <property type="evidence" value="ECO:0007669"/>
    <property type="project" value="TreeGrafter"/>
</dbReference>
<dbReference type="Proteomes" id="UP000318710">
    <property type="component" value="Unassembled WGS sequence"/>
</dbReference>
<dbReference type="InterPro" id="IPR029063">
    <property type="entry name" value="SAM-dependent_MTases_sf"/>
</dbReference>
<keyword evidence="3 7" id="KW-0489">Methyltransferase</keyword>
<feature type="binding site" evidence="7">
    <location>
        <position position="103"/>
    </location>
    <ligand>
        <name>S-adenosyl-L-methionine</name>
        <dbReference type="ChEBI" id="CHEBI:59789"/>
    </ligand>
</feature>
<keyword evidence="6 7" id="KW-0819">tRNA processing</keyword>
<sequence length="215" mass="25131">MQLKFLPSFVKRKGRITKKQTHSLSSLSEFSVKSIQEVEDFSKHYDKCYLEIGFGNAENIIFQAINNPSYLFIGSEVYMSGIGTLVSSIKENKINNIKIFSDDIRILLDQSPKIVFDSVIIICPDPWPKEKHHKRRLINKSFLEMVHDFMKDDSNIYISTDWENYAESISELFVKNKLFKPSSNKSFQKDSLSKFERRGKDEGRELFEFNYKKVS</sequence>
<dbReference type="Gene3D" id="3.40.50.150">
    <property type="entry name" value="Vaccinia Virus protein VP39"/>
    <property type="match status" value="1"/>
</dbReference>
<gene>
    <name evidence="7 8" type="primary">trmB</name>
    <name evidence="8" type="ORF">EVA93_01300</name>
</gene>
<dbReference type="NCBIfam" id="TIGR00091">
    <property type="entry name" value="tRNA (guanosine(46)-N7)-methyltransferase TrmB"/>
    <property type="match status" value="1"/>
</dbReference>
<dbReference type="SUPFAM" id="SSF53335">
    <property type="entry name" value="S-adenosyl-L-methionine-dependent methyltransferases"/>
    <property type="match status" value="1"/>
</dbReference>
<comment type="function">
    <text evidence="2 7">Catalyzes the formation of N(7)-methylguanine at position 46 (m7G46) in tRNA.</text>
</comment>
<evidence type="ECO:0000256" key="6">
    <source>
        <dbReference type="ARBA" id="ARBA00022694"/>
    </source>
</evidence>
<keyword evidence="5 7" id="KW-0949">S-adenosyl-L-methionine</keyword>
<dbReference type="PROSITE" id="PS51625">
    <property type="entry name" value="SAM_MT_TRMB"/>
    <property type="match status" value="1"/>
</dbReference>
<proteinExistence type="inferred from homology"/>
<dbReference type="GO" id="GO:0008176">
    <property type="term" value="F:tRNA (guanine(46)-N7)-methyltransferase activity"/>
    <property type="evidence" value="ECO:0007669"/>
    <property type="project" value="UniProtKB-UniRule"/>
</dbReference>
<dbReference type="PANTHER" id="PTHR23417">
    <property type="entry name" value="3-DEOXY-D-MANNO-OCTULOSONIC-ACID TRANSFERASE/TRNA GUANINE-N 7 - -METHYLTRANSFERASE"/>
    <property type="match status" value="1"/>
</dbReference>
<evidence type="ECO:0000256" key="1">
    <source>
        <dbReference type="ARBA" id="ARBA00000142"/>
    </source>
</evidence>
<feature type="binding site" evidence="7">
    <location>
        <position position="76"/>
    </location>
    <ligand>
        <name>S-adenosyl-L-methionine</name>
        <dbReference type="ChEBI" id="CHEBI:59789"/>
    </ligand>
</feature>
<comment type="catalytic activity">
    <reaction evidence="1 7">
        <text>guanosine(46) in tRNA + S-adenosyl-L-methionine = N(7)-methylguanosine(46) in tRNA + S-adenosyl-L-homocysteine</text>
        <dbReference type="Rhea" id="RHEA:42708"/>
        <dbReference type="Rhea" id="RHEA-COMP:10188"/>
        <dbReference type="Rhea" id="RHEA-COMP:10189"/>
        <dbReference type="ChEBI" id="CHEBI:57856"/>
        <dbReference type="ChEBI" id="CHEBI:59789"/>
        <dbReference type="ChEBI" id="CHEBI:74269"/>
        <dbReference type="ChEBI" id="CHEBI:74480"/>
        <dbReference type="EC" id="2.1.1.33"/>
    </reaction>
</comment>
<dbReference type="HAMAP" id="MF_01057">
    <property type="entry name" value="tRNA_methyltr_TrmB"/>
    <property type="match status" value="1"/>
</dbReference>
<dbReference type="Pfam" id="PF02390">
    <property type="entry name" value="Methyltransf_4"/>
    <property type="match status" value="1"/>
</dbReference>
<dbReference type="InterPro" id="IPR055361">
    <property type="entry name" value="tRNA_methyltr_TrmB_bact"/>
</dbReference>
<dbReference type="InterPro" id="IPR003358">
    <property type="entry name" value="tRNA_(Gua-N-7)_MeTrfase_Trmb"/>
</dbReference>